<dbReference type="EMBL" id="JAUSUA010000005">
    <property type="protein sequence ID" value="MDQ0208409.1"/>
    <property type="molecule type" value="Genomic_DNA"/>
</dbReference>
<evidence type="ECO:0000313" key="1">
    <source>
        <dbReference type="EMBL" id="MDQ0208409.1"/>
    </source>
</evidence>
<name>A0ABT9YN19_9BACI</name>
<reference evidence="1 2" key="1">
    <citation type="submission" date="2023-07" db="EMBL/GenBank/DDBJ databases">
        <title>Genomic Encyclopedia of Type Strains, Phase IV (KMG-IV): sequencing the most valuable type-strain genomes for metagenomic binning, comparative biology and taxonomic classification.</title>
        <authorList>
            <person name="Goeker M."/>
        </authorList>
    </citation>
    <scope>NUCLEOTIDE SEQUENCE [LARGE SCALE GENOMIC DNA]</scope>
    <source>
        <strain evidence="1 2">DSM 19154</strain>
    </source>
</reference>
<protein>
    <submittedName>
        <fullName evidence="1">Uncharacterized protein</fullName>
    </submittedName>
</protein>
<accession>A0ABT9YN19</accession>
<sequence length="61" mass="6953">MIEKRTANKRAYKMMFLVDVSFTVSPQIVEFVVIQPYHPLKINSIGSSIAMPNVSTTHLSW</sequence>
<keyword evidence="2" id="KW-1185">Reference proteome</keyword>
<dbReference type="Proteomes" id="UP001225034">
    <property type="component" value="Unassembled WGS sequence"/>
</dbReference>
<gene>
    <name evidence="1" type="ORF">J2S05_003220</name>
</gene>
<proteinExistence type="predicted"/>
<comment type="caution">
    <text evidence="1">The sequence shown here is derived from an EMBL/GenBank/DDBJ whole genome shotgun (WGS) entry which is preliminary data.</text>
</comment>
<evidence type="ECO:0000313" key="2">
    <source>
        <dbReference type="Proteomes" id="UP001225034"/>
    </source>
</evidence>
<organism evidence="1 2">
    <name type="scientific">Alkalicoccobacillus murimartini</name>
    <dbReference type="NCBI Taxonomy" id="171685"/>
    <lineage>
        <taxon>Bacteria</taxon>
        <taxon>Bacillati</taxon>
        <taxon>Bacillota</taxon>
        <taxon>Bacilli</taxon>
        <taxon>Bacillales</taxon>
        <taxon>Bacillaceae</taxon>
        <taxon>Alkalicoccobacillus</taxon>
    </lineage>
</organism>